<proteinExistence type="predicted"/>
<dbReference type="AlphaFoldDB" id="A0A2G9RPC3"/>
<organism evidence="1 2">
    <name type="scientific">Aquarana catesbeiana</name>
    <name type="common">American bullfrog</name>
    <name type="synonym">Rana catesbeiana</name>
    <dbReference type="NCBI Taxonomy" id="8400"/>
    <lineage>
        <taxon>Eukaryota</taxon>
        <taxon>Metazoa</taxon>
        <taxon>Chordata</taxon>
        <taxon>Craniata</taxon>
        <taxon>Vertebrata</taxon>
        <taxon>Euteleostomi</taxon>
        <taxon>Amphibia</taxon>
        <taxon>Batrachia</taxon>
        <taxon>Anura</taxon>
        <taxon>Neobatrachia</taxon>
        <taxon>Ranoidea</taxon>
        <taxon>Ranidae</taxon>
        <taxon>Aquarana</taxon>
    </lineage>
</organism>
<protein>
    <submittedName>
        <fullName evidence="1">Uncharacterized protein</fullName>
    </submittedName>
</protein>
<dbReference type="EMBL" id="KV933665">
    <property type="protein sequence ID" value="PIO29053.1"/>
    <property type="molecule type" value="Genomic_DNA"/>
</dbReference>
<name>A0A2G9RPC3_AQUCT</name>
<sequence length="122" mass="14282">MEAQYERLKLSSLKDLLENRGRLANNHKKRDIIAELVEMDRAERPNITERPSVTDRTPEEASFDRAVNIRLAHYGPNPTAEIIDRVTRLCMQIGYSKEVLQQQESRQHQLKGERYILLLLKI</sequence>
<accession>A0A2G9RPC3</accession>
<keyword evidence="2" id="KW-1185">Reference proteome</keyword>
<gene>
    <name evidence="1" type="ORF">AB205_0122610</name>
</gene>
<dbReference type="Proteomes" id="UP000228934">
    <property type="component" value="Unassembled WGS sequence"/>
</dbReference>
<evidence type="ECO:0000313" key="1">
    <source>
        <dbReference type="EMBL" id="PIO29053.1"/>
    </source>
</evidence>
<dbReference type="OrthoDB" id="10568959at2759"/>
<evidence type="ECO:0000313" key="2">
    <source>
        <dbReference type="Proteomes" id="UP000228934"/>
    </source>
</evidence>
<reference evidence="2" key="1">
    <citation type="journal article" date="2017" name="Nat. Commun.">
        <title>The North American bullfrog draft genome provides insight into hormonal regulation of long noncoding RNA.</title>
        <authorList>
            <person name="Hammond S.A."/>
            <person name="Warren R.L."/>
            <person name="Vandervalk B.P."/>
            <person name="Kucuk E."/>
            <person name="Khan H."/>
            <person name="Gibb E.A."/>
            <person name="Pandoh P."/>
            <person name="Kirk H."/>
            <person name="Zhao Y."/>
            <person name="Jones M."/>
            <person name="Mungall A.J."/>
            <person name="Coope R."/>
            <person name="Pleasance S."/>
            <person name="Moore R.A."/>
            <person name="Holt R.A."/>
            <person name="Round J.M."/>
            <person name="Ohora S."/>
            <person name="Walle B.V."/>
            <person name="Veldhoen N."/>
            <person name="Helbing C.C."/>
            <person name="Birol I."/>
        </authorList>
    </citation>
    <scope>NUCLEOTIDE SEQUENCE [LARGE SCALE GENOMIC DNA]</scope>
</reference>